<dbReference type="InterPro" id="IPR051257">
    <property type="entry name" value="Diverse_CBS-Domain"/>
</dbReference>
<dbReference type="PROSITE" id="PS51371">
    <property type="entry name" value="CBS"/>
    <property type="match status" value="2"/>
</dbReference>
<dbReference type="Pfam" id="PF00571">
    <property type="entry name" value="CBS"/>
    <property type="match status" value="2"/>
</dbReference>
<feature type="domain" description="CBS" evidence="3">
    <location>
        <begin position="92"/>
        <end position="147"/>
    </location>
</feature>
<proteinExistence type="predicted"/>
<feature type="domain" description="CBS" evidence="3">
    <location>
        <begin position="7"/>
        <end position="64"/>
    </location>
</feature>
<sequence>MKIKEIMVRDIKSLSGRESVKDALNLILKFKISGLPVIDKGKLIGVFTEKDVLRAILPSYVNQVGGFVYGDTPKNIKNKLIKLAELKVSDVMAKGVEVVGEETALLEAARLMLVKNMRRIIVVDKNDKVLGIAARCDILRALMDLAK</sequence>
<dbReference type="SUPFAM" id="SSF54631">
    <property type="entry name" value="CBS-domain pair"/>
    <property type="match status" value="1"/>
</dbReference>
<accession>A0A2H0LV71</accession>
<evidence type="ECO:0000259" key="3">
    <source>
        <dbReference type="PROSITE" id="PS51371"/>
    </source>
</evidence>
<dbReference type="Proteomes" id="UP000229641">
    <property type="component" value="Unassembled WGS sequence"/>
</dbReference>
<protein>
    <recommendedName>
        <fullName evidence="3">CBS domain-containing protein</fullName>
    </recommendedName>
</protein>
<comment type="caution">
    <text evidence="4">The sequence shown here is derived from an EMBL/GenBank/DDBJ whole genome shotgun (WGS) entry which is preliminary data.</text>
</comment>
<name>A0A2H0LV71_9BACT</name>
<dbReference type="InterPro" id="IPR046342">
    <property type="entry name" value="CBS_dom_sf"/>
</dbReference>
<evidence type="ECO:0000313" key="4">
    <source>
        <dbReference type="EMBL" id="PIQ88237.1"/>
    </source>
</evidence>
<dbReference type="InterPro" id="IPR000644">
    <property type="entry name" value="CBS_dom"/>
</dbReference>
<reference evidence="4 5" key="1">
    <citation type="submission" date="2017-09" db="EMBL/GenBank/DDBJ databases">
        <title>Depth-based differentiation of microbial function through sediment-hosted aquifers and enrichment of novel symbionts in the deep terrestrial subsurface.</title>
        <authorList>
            <person name="Probst A.J."/>
            <person name="Ladd B."/>
            <person name="Jarett J.K."/>
            <person name="Geller-Mcgrath D.E."/>
            <person name="Sieber C.M."/>
            <person name="Emerson J.B."/>
            <person name="Anantharaman K."/>
            <person name="Thomas B.C."/>
            <person name="Malmstrom R."/>
            <person name="Stieglmeier M."/>
            <person name="Klingl A."/>
            <person name="Woyke T."/>
            <person name="Ryan C.M."/>
            <person name="Banfield J.F."/>
        </authorList>
    </citation>
    <scope>NUCLEOTIDE SEQUENCE [LARGE SCALE GENOMIC DNA]</scope>
    <source>
        <strain evidence="4">CG11_big_fil_rev_8_21_14_0_20_42_13</strain>
    </source>
</reference>
<evidence type="ECO:0000313" key="5">
    <source>
        <dbReference type="Proteomes" id="UP000229641"/>
    </source>
</evidence>
<evidence type="ECO:0000256" key="1">
    <source>
        <dbReference type="ARBA" id="ARBA00023122"/>
    </source>
</evidence>
<dbReference type="SMART" id="SM00116">
    <property type="entry name" value="CBS"/>
    <property type="match status" value="2"/>
</dbReference>
<keyword evidence="1 2" id="KW-0129">CBS domain</keyword>
<organism evidence="4 5">
    <name type="scientific">Candidatus Ghiorseimicrobium undicola</name>
    <dbReference type="NCBI Taxonomy" id="1974746"/>
    <lineage>
        <taxon>Bacteria</taxon>
        <taxon>Pseudomonadati</taxon>
        <taxon>Candidatus Omnitrophota</taxon>
        <taxon>Candidatus Ghiorseimicrobium</taxon>
    </lineage>
</organism>
<evidence type="ECO:0000256" key="2">
    <source>
        <dbReference type="PROSITE-ProRule" id="PRU00703"/>
    </source>
</evidence>
<dbReference type="Gene3D" id="3.10.580.10">
    <property type="entry name" value="CBS-domain"/>
    <property type="match status" value="1"/>
</dbReference>
<dbReference type="EMBL" id="PCWA01000113">
    <property type="protein sequence ID" value="PIQ88237.1"/>
    <property type="molecule type" value="Genomic_DNA"/>
</dbReference>
<dbReference type="PANTHER" id="PTHR43080">
    <property type="entry name" value="CBS DOMAIN-CONTAINING PROTEIN CBSX3, MITOCHONDRIAL"/>
    <property type="match status" value="1"/>
</dbReference>
<gene>
    <name evidence="4" type="ORF">COV72_09335</name>
</gene>
<dbReference type="AlphaFoldDB" id="A0A2H0LV71"/>
<dbReference type="PANTHER" id="PTHR43080:SF2">
    <property type="entry name" value="CBS DOMAIN-CONTAINING PROTEIN"/>
    <property type="match status" value="1"/>
</dbReference>